<keyword evidence="5" id="KW-1185">Reference proteome</keyword>
<evidence type="ECO:0000259" key="3">
    <source>
        <dbReference type="PROSITE" id="PS50132"/>
    </source>
</evidence>
<evidence type="ECO:0000256" key="1">
    <source>
        <dbReference type="SAM" id="MobiDB-lite"/>
    </source>
</evidence>
<feature type="transmembrane region" description="Helical" evidence="2">
    <location>
        <begin position="273"/>
        <end position="295"/>
    </location>
</feature>
<dbReference type="Pfam" id="PF00615">
    <property type="entry name" value="RGS"/>
    <property type="match status" value="1"/>
</dbReference>
<dbReference type="InterPro" id="IPR036305">
    <property type="entry name" value="RGS_sf"/>
</dbReference>
<keyword evidence="2" id="KW-0472">Membrane</keyword>
<dbReference type="Gene3D" id="1.10.167.10">
    <property type="entry name" value="Regulator of G-protein Signalling 4, domain 2"/>
    <property type="match status" value="1"/>
</dbReference>
<feature type="transmembrane region" description="Helical" evidence="2">
    <location>
        <begin position="307"/>
        <end position="326"/>
    </location>
</feature>
<dbReference type="PANTHER" id="PTHR13155">
    <property type="entry name" value="A-KINASE ANCHOR PROTEINS"/>
    <property type="match status" value="1"/>
</dbReference>
<dbReference type="STRING" id="763407.A0A162V2W9"/>
<feature type="domain" description="RGS" evidence="3">
    <location>
        <begin position="184"/>
        <end position="257"/>
    </location>
</feature>
<dbReference type="OrthoDB" id="5876363at2759"/>
<dbReference type="GO" id="GO:0005886">
    <property type="term" value="C:plasma membrane"/>
    <property type="evidence" value="ECO:0007669"/>
    <property type="project" value="TreeGrafter"/>
</dbReference>
<dbReference type="AlphaFoldDB" id="A0A162V2W9"/>
<feature type="transmembrane region" description="Helical" evidence="2">
    <location>
        <begin position="364"/>
        <end position="384"/>
    </location>
</feature>
<evidence type="ECO:0000256" key="2">
    <source>
        <dbReference type="SAM" id="Phobius"/>
    </source>
</evidence>
<dbReference type="RefSeq" id="XP_018297632.1">
    <property type="nucleotide sequence ID" value="XM_018434675.1"/>
</dbReference>
<evidence type="ECO:0000313" key="4">
    <source>
        <dbReference type="EMBL" id="OAD79592.1"/>
    </source>
</evidence>
<sequence>MTTKAIPSDLPTLDDVLNRRTLPPVCLYNFYIVMRDRLHMEEILDFYLDVKHHELLWKRYIKSLQRSGFVTEEDLAEGYQSNRLLSRLSHTSSMDEKRPGLSHLSSPTTRPHHLQPPRSMDLGERSGNSIRISQSSGLSNIPVIRPPIIDPSITVTPRQPVDEEAAGVLTTESMVSGNPSVLPPNRQDLANSAQRILLKYIVPSAQKELVQLPPPIRQAIRDALQGPEPRDDPLVYADAKQYAFEAMQRQAYPKFLRLKVWGNVTLWQQLGRLAIGLLGLLAGFATSLSLIFLGYPQWHSRFGALVPFWVGIYNVFVFLTGLDPLWRRSLSRKSLFFIYSETVTFRFNKIAQPRVKEILWSRSIWLLIASIVVSMVITIIFSAIPPRRL</sequence>
<dbReference type="VEuPathDB" id="FungiDB:PHYBLDRAFT_162649"/>
<keyword evidence="2" id="KW-0812">Transmembrane</keyword>
<dbReference type="InParanoid" id="A0A162V2W9"/>
<organism evidence="4 5">
    <name type="scientific">Phycomyces blakesleeanus (strain ATCC 8743b / DSM 1359 / FGSC 10004 / NBRC 33097 / NRRL 1555)</name>
    <dbReference type="NCBI Taxonomy" id="763407"/>
    <lineage>
        <taxon>Eukaryota</taxon>
        <taxon>Fungi</taxon>
        <taxon>Fungi incertae sedis</taxon>
        <taxon>Mucoromycota</taxon>
        <taxon>Mucoromycotina</taxon>
        <taxon>Mucoromycetes</taxon>
        <taxon>Mucorales</taxon>
        <taxon>Phycomycetaceae</taxon>
        <taxon>Phycomyces</taxon>
    </lineage>
</organism>
<dbReference type="GeneID" id="28995581"/>
<dbReference type="InterPro" id="IPR044926">
    <property type="entry name" value="RGS_subdomain_2"/>
</dbReference>
<dbReference type="SUPFAM" id="SSF48097">
    <property type="entry name" value="Regulator of G-protein signaling, RGS"/>
    <property type="match status" value="1"/>
</dbReference>
<feature type="region of interest" description="Disordered" evidence="1">
    <location>
        <begin position="91"/>
        <end position="131"/>
    </location>
</feature>
<gene>
    <name evidence="4" type="ORF">PHYBLDRAFT_162649</name>
</gene>
<protein>
    <recommendedName>
        <fullName evidence="3">RGS domain-containing protein</fullName>
    </recommendedName>
</protein>
<dbReference type="GO" id="GO:0008104">
    <property type="term" value="P:intracellular protein localization"/>
    <property type="evidence" value="ECO:0007669"/>
    <property type="project" value="TreeGrafter"/>
</dbReference>
<dbReference type="EMBL" id="KV440972">
    <property type="protein sequence ID" value="OAD79592.1"/>
    <property type="molecule type" value="Genomic_DNA"/>
</dbReference>
<dbReference type="InterPro" id="IPR016137">
    <property type="entry name" value="RGS"/>
</dbReference>
<dbReference type="Proteomes" id="UP000077315">
    <property type="component" value="Unassembled WGS sequence"/>
</dbReference>
<accession>A0A162V2W9</accession>
<name>A0A162V2W9_PHYB8</name>
<dbReference type="PROSITE" id="PS50132">
    <property type="entry name" value="RGS"/>
    <property type="match status" value="1"/>
</dbReference>
<proteinExistence type="predicted"/>
<dbReference type="InterPro" id="IPR052246">
    <property type="entry name" value="Cell_Polariz_PKAAnc"/>
</dbReference>
<reference evidence="5" key="1">
    <citation type="submission" date="2015-06" db="EMBL/GenBank/DDBJ databases">
        <title>Expansion of signal transduction pathways in fungi by whole-genome duplication.</title>
        <authorList>
            <consortium name="DOE Joint Genome Institute"/>
            <person name="Corrochano L.M."/>
            <person name="Kuo A."/>
            <person name="Marcet-Houben M."/>
            <person name="Polaino S."/>
            <person name="Salamov A."/>
            <person name="Villalobos J.M."/>
            <person name="Alvarez M.I."/>
            <person name="Avalos J."/>
            <person name="Benito E.P."/>
            <person name="Benoit I."/>
            <person name="Burger G."/>
            <person name="Camino L.P."/>
            <person name="Canovas D."/>
            <person name="Cerda-Olmedo E."/>
            <person name="Cheng J.-F."/>
            <person name="Dominguez A."/>
            <person name="Elias M."/>
            <person name="Eslava A.P."/>
            <person name="Glaser F."/>
            <person name="Grimwood J."/>
            <person name="Gutierrez G."/>
            <person name="Heitman J."/>
            <person name="Henrissat B."/>
            <person name="Iturriaga E.A."/>
            <person name="Lang B.F."/>
            <person name="Lavin J.L."/>
            <person name="Lee S."/>
            <person name="Li W."/>
            <person name="Lindquist E."/>
            <person name="Lopez-Garcia S."/>
            <person name="Luque E.M."/>
            <person name="Marcos A.T."/>
            <person name="Martin J."/>
            <person name="McCluskey K."/>
            <person name="Medina H.R."/>
            <person name="Miralles-Duran A."/>
            <person name="Miyazaki A."/>
            <person name="Munoz-Torres E."/>
            <person name="Oguiza J.A."/>
            <person name="Ohm R."/>
            <person name="Olmedo M."/>
            <person name="Orejas M."/>
            <person name="Ortiz-Castellanos L."/>
            <person name="Pisabarro A.G."/>
            <person name="Rodriguez-Romero J."/>
            <person name="Ruiz-Herrera J."/>
            <person name="Ruiz-Vazquez R."/>
            <person name="Sanz C."/>
            <person name="Schackwitz W."/>
            <person name="Schmutz J."/>
            <person name="Shahriari M."/>
            <person name="Shelest E."/>
            <person name="Silva-Franco F."/>
            <person name="Soanes D."/>
            <person name="Syed K."/>
            <person name="Tagua V.G."/>
            <person name="Talbot N.J."/>
            <person name="Thon M."/>
            <person name="De vries R.P."/>
            <person name="Wiebenga A."/>
            <person name="Yadav J.S."/>
            <person name="Braun E.L."/>
            <person name="Baker S."/>
            <person name="Garre V."/>
            <person name="Horwitz B."/>
            <person name="Torres-Martinez S."/>
            <person name="Idnurm A."/>
            <person name="Herrera-Estrella A."/>
            <person name="Gabaldon T."/>
            <person name="Grigoriev I.V."/>
        </authorList>
    </citation>
    <scope>NUCLEOTIDE SEQUENCE [LARGE SCALE GENOMIC DNA]</scope>
    <source>
        <strain evidence="5">NRRL 1555(-)</strain>
    </source>
</reference>
<keyword evidence="2" id="KW-1133">Transmembrane helix</keyword>
<dbReference type="PANTHER" id="PTHR13155:SF1">
    <property type="entry name" value="A-KINASE ANCHOR PROTEIN 10, MITOCHONDRIAL"/>
    <property type="match status" value="1"/>
</dbReference>
<dbReference type="FunCoup" id="A0A162V2W9">
    <property type="interactions" value="90"/>
</dbReference>
<evidence type="ECO:0000313" key="5">
    <source>
        <dbReference type="Proteomes" id="UP000077315"/>
    </source>
</evidence>